<evidence type="ECO:0000256" key="8">
    <source>
        <dbReference type="HAMAP-Rule" id="MF_00316"/>
    </source>
</evidence>
<dbReference type="PANTHER" id="PTHR19136">
    <property type="entry name" value="MOLYBDENUM COFACTOR GUANYLYLTRANSFERASE"/>
    <property type="match status" value="1"/>
</dbReference>
<dbReference type="SUPFAM" id="SSF53448">
    <property type="entry name" value="Nucleotide-diphospho-sugar transferases"/>
    <property type="match status" value="1"/>
</dbReference>
<dbReference type="CDD" id="cd02503">
    <property type="entry name" value="MobA"/>
    <property type="match status" value="1"/>
</dbReference>
<dbReference type="GO" id="GO:1902758">
    <property type="term" value="P:bis(molybdopterin guanine dinucleotide)molybdenum biosynthetic process"/>
    <property type="evidence" value="ECO:0007669"/>
    <property type="project" value="TreeGrafter"/>
</dbReference>
<feature type="binding site" evidence="8">
    <location>
        <begin position="15"/>
        <end position="17"/>
    </location>
    <ligand>
        <name>GTP</name>
        <dbReference type="ChEBI" id="CHEBI:37565"/>
    </ligand>
</feature>
<dbReference type="GO" id="GO:0005525">
    <property type="term" value="F:GTP binding"/>
    <property type="evidence" value="ECO:0007669"/>
    <property type="project" value="UniProtKB-UniRule"/>
</dbReference>
<evidence type="ECO:0000256" key="1">
    <source>
        <dbReference type="ARBA" id="ARBA00022490"/>
    </source>
</evidence>
<feature type="binding site" evidence="8">
    <location>
        <position position="114"/>
    </location>
    <ligand>
        <name>Mg(2+)</name>
        <dbReference type="ChEBI" id="CHEBI:18420"/>
    </ligand>
</feature>
<evidence type="ECO:0000256" key="4">
    <source>
        <dbReference type="ARBA" id="ARBA00022741"/>
    </source>
</evidence>
<dbReference type="HAMAP" id="MF_00316">
    <property type="entry name" value="MobA"/>
    <property type="match status" value="1"/>
</dbReference>
<dbReference type="EMBL" id="FNLO01000014">
    <property type="protein sequence ID" value="SDV50967.1"/>
    <property type="molecule type" value="Genomic_DNA"/>
</dbReference>
<dbReference type="Gene3D" id="3.90.550.10">
    <property type="entry name" value="Spore Coat Polysaccharide Biosynthesis Protein SpsA, Chain A"/>
    <property type="match status" value="1"/>
</dbReference>
<keyword evidence="5 8" id="KW-0460">Magnesium</keyword>
<evidence type="ECO:0000313" key="11">
    <source>
        <dbReference type="Proteomes" id="UP000243719"/>
    </source>
</evidence>
<keyword evidence="10" id="KW-0548">Nucleotidyltransferase</keyword>
<feature type="binding site" evidence="8">
    <location>
        <position position="114"/>
    </location>
    <ligand>
        <name>GTP</name>
        <dbReference type="ChEBI" id="CHEBI:37565"/>
    </ligand>
</feature>
<keyword evidence="3 8" id="KW-0479">Metal-binding</keyword>
<comment type="function">
    <text evidence="8">Transfers a GMP moiety from GTP to Mo-molybdopterin (Mo-MPT) cofactor (Moco or molybdenum cofactor) to form Mo-molybdopterin guanine dinucleotide (Mo-MGD) cofactor.</text>
</comment>
<proteinExistence type="inferred from homology"/>
<accession>A0A1H2PUR1</accession>
<organism evidence="10 11">
    <name type="scientific">Chitinasiproducens palmae</name>
    <dbReference type="NCBI Taxonomy" id="1770053"/>
    <lineage>
        <taxon>Bacteria</taxon>
        <taxon>Pseudomonadati</taxon>
        <taxon>Pseudomonadota</taxon>
        <taxon>Betaproteobacteria</taxon>
        <taxon>Burkholderiales</taxon>
        <taxon>Burkholderiaceae</taxon>
        <taxon>Chitinasiproducens</taxon>
    </lineage>
</organism>
<feature type="binding site" evidence="8">
    <location>
        <position position="28"/>
    </location>
    <ligand>
        <name>GTP</name>
        <dbReference type="ChEBI" id="CHEBI:37565"/>
    </ligand>
</feature>
<gene>
    <name evidence="8" type="primary">mobA</name>
    <name evidence="10" type="ORF">SAMN05216551_11465</name>
</gene>
<dbReference type="RefSeq" id="WP_091912317.1">
    <property type="nucleotide sequence ID" value="NZ_FNLO01000014.1"/>
</dbReference>
<feature type="domain" description="MobA-like NTP transferase" evidence="9">
    <location>
        <begin position="12"/>
        <end position="186"/>
    </location>
</feature>
<dbReference type="NCBIfam" id="TIGR02665">
    <property type="entry name" value="molyb_mobA"/>
    <property type="match status" value="1"/>
</dbReference>
<comment type="similarity">
    <text evidence="8">Belongs to the MobA family.</text>
</comment>
<keyword evidence="4 8" id="KW-0547">Nucleotide-binding</keyword>
<evidence type="ECO:0000256" key="6">
    <source>
        <dbReference type="ARBA" id="ARBA00023134"/>
    </source>
</evidence>
<dbReference type="Proteomes" id="UP000243719">
    <property type="component" value="Unassembled WGS sequence"/>
</dbReference>
<evidence type="ECO:0000313" key="10">
    <source>
        <dbReference type="EMBL" id="SDV50967.1"/>
    </source>
</evidence>
<dbReference type="EC" id="2.7.7.77" evidence="8"/>
<comment type="subunit">
    <text evidence="8">Monomer.</text>
</comment>
<dbReference type="InterPro" id="IPR029044">
    <property type="entry name" value="Nucleotide-diphossugar_trans"/>
</dbReference>
<dbReference type="STRING" id="1770053.SAMN05216551_11465"/>
<evidence type="ECO:0000256" key="7">
    <source>
        <dbReference type="ARBA" id="ARBA00023150"/>
    </source>
</evidence>
<keyword evidence="1 8" id="KW-0963">Cytoplasm</keyword>
<dbReference type="Pfam" id="PF12804">
    <property type="entry name" value="NTP_transf_3"/>
    <property type="match status" value="1"/>
</dbReference>
<dbReference type="InterPro" id="IPR025877">
    <property type="entry name" value="MobA-like_NTP_Trfase"/>
</dbReference>
<dbReference type="GO" id="GO:0046872">
    <property type="term" value="F:metal ion binding"/>
    <property type="evidence" value="ECO:0007669"/>
    <property type="project" value="UniProtKB-KW"/>
</dbReference>
<dbReference type="PANTHER" id="PTHR19136:SF81">
    <property type="entry name" value="MOLYBDENUM COFACTOR GUANYLYLTRANSFERASE"/>
    <property type="match status" value="1"/>
</dbReference>
<dbReference type="GO" id="GO:0061603">
    <property type="term" value="F:molybdenum cofactor guanylyltransferase activity"/>
    <property type="evidence" value="ECO:0007669"/>
    <property type="project" value="UniProtKB-EC"/>
</dbReference>
<name>A0A1H2PUR1_9BURK</name>
<evidence type="ECO:0000256" key="2">
    <source>
        <dbReference type="ARBA" id="ARBA00022679"/>
    </source>
</evidence>
<keyword evidence="6 8" id="KW-0342">GTP-binding</keyword>
<dbReference type="GO" id="GO:0005737">
    <property type="term" value="C:cytoplasm"/>
    <property type="evidence" value="ECO:0007669"/>
    <property type="project" value="UniProtKB-SubCell"/>
</dbReference>
<sequence length="223" mass="23578">MSAALQPGDVTALILAGGAGTRMGGCDKGLALLDGRPLIEHVVQRVRPQAGALVISANRNLDRYRRYASRVVTDTVLPDAAPGAAPIYDGPLAGMLAGLRAIGDTRWLLCAPCDTPFLPLDLAARLHAGLGDASIAVATTRDEADDERVHPLCALLRGSALAALADDLARYMADGGRRVRSWQQRHNAVTVAFGERRSFYNANDRDALDRAAHRLASPGPGPD</sequence>
<feature type="binding site" evidence="8">
    <location>
        <position position="74"/>
    </location>
    <ligand>
        <name>GTP</name>
        <dbReference type="ChEBI" id="CHEBI:37565"/>
    </ligand>
</feature>
<comment type="catalytic activity">
    <reaction evidence="8">
        <text>Mo-molybdopterin + GTP + H(+) = Mo-molybdopterin guanine dinucleotide + diphosphate</text>
        <dbReference type="Rhea" id="RHEA:34243"/>
        <dbReference type="ChEBI" id="CHEBI:15378"/>
        <dbReference type="ChEBI" id="CHEBI:33019"/>
        <dbReference type="ChEBI" id="CHEBI:37565"/>
        <dbReference type="ChEBI" id="CHEBI:71302"/>
        <dbReference type="ChEBI" id="CHEBI:71310"/>
        <dbReference type="EC" id="2.7.7.77"/>
    </reaction>
</comment>
<keyword evidence="7 8" id="KW-0501">Molybdenum cofactor biosynthesis</keyword>
<keyword evidence="2 8" id="KW-0808">Transferase</keyword>
<comment type="cofactor">
    <cofactor evidence="8">
        <name>Mg(2+)</name>
        <dbReference type="ChEBI" id="CHEBI:18420"/>
    </cofactor>
</comment>
<protein>
    <recommendedName>
        <fullName evidence="8">Molybdenum cofactor guanylyltransferase</fullName>
        <shortName evidence="8">MoCo guanylyltransferase</shortName>
        <ecNumber evidence="8">2.7.7.77</ecNumber>
    </recommendedName>
    <alternativeName>
        <fullName evidence="8">GTP:molybdopterin guanylyltransferase</fullName>
    </alternativeName>
    <alternativeName>
        <fullName evidence="8">Mo-MPT guanylyltransferase</fullName>
    </alternativeName>
    <alternativeName>
        <fullName evidence="8">Molybdopterin guanylyltransferase</fullName>
    </alternativeName>
    <alternativeName>
        <fullName evidence="8">Molybdopterin-guanine dinucleotide synthase</fullName>
        <shortName evidence="8">MGD synthase</shortName>
    </alternativeName>
</protein>
<comment type="caution">
    <text evidence="8">Lacks conserved residue(s) required for the propagation of feature annotation.</text>
</comment>
<evidence type="ECO:0000259" key="9">
    <source>
        <dbReference type="Pfam" id="PF12804"/>
    </source>
</evidence>
<comment type="subcellular location">
    <subcellularLocation>
        <location evidence="8">Cytoplasm</location>
    </subcellularLocation>
</comment>
<reference evidence="11" key="1">
    <citation type="submission" date="2016-09" db="EMBL/GenBank/DDBJ databases">
        <authorList>
            <person name="Varghese N."/>
            <person name="Submissions S."/>
        </authorList>
    </citation>
    <scope>NUCLEOTIDE SEQUENCE [LARGE SCALE GENOMIC DNA]</scope>
    <source>
        <strain evidence="11">JS23</strain>
    </source>
</reference>
<dbReference type="InterPro" id="IPR013482">
    <property type="entry name" value="Molybde_CF_guanTrfase"/>
</dbReference>
<dbReference type="AlphaFoldDB" id="A0A1H2PUR1"/>
<evidence type="ECO:0000256" key="5">
    <source>
        <dbReference type="ARBA" id="ARBA00022842"/>
    </source>
</evidence>
<keyword evidence="11" id="KW-1185">Reference proteome</keyword>
<evidence type="ECO:0000256" key="3">
    <source>
        <dbReference type="ARBA" id="ARBA00022723"/>
    </source>
</evidence>
<comment type="domain">
    <text evidence="8">The N-terminal domain determines nucleotide recognition and specific binding, while the C-terminal domain determines the specific binding to the target protein.</text>
</comment>
<dbReference type="OrthoDB" id="9788394at2"/>